<gene>
    <name evidence="2" type="ORF">N658DRAFT_440241</name>
</gene>
<organism evidence="2 3">
    <name type="scientific">Parathielavia hyrcaniae</name>
    <dbReference type="NCBI Taxonomy" id="113614"/>
    <lineage>
        <taxon>Eukaryota</taxon>
        <taxon>Fungi</taxon>
        <taxon>Dikarya</taxon>
        <taxon>Ascomycota</taxon>
        <taxon>Pezizomycotina</taxon>
        <taxon>Sordariomycetes</taxon>
        <taxon>Sordariomycetidae</taxon>
        <taxon>Sordariales</taxon>
        <taxon>Chaetomiaceae</taxon>
        <taxon>Parathielavia</taxon>
    </lineage>
</organism>
<comment type="caution">
    <text evidence="2">The sequence shown here is derived from an EMBL/GenBank/DDBJ whole genome shotgun (WGS) entry which is preliminary data.</text>
</comment>
<dbReference type="InterPro" id="IPR029058">
    <property type="entry name" value="AB_hydrolase_fold"/>
</dbReference>
<feature type="compositionally biased region" description="Basic and acidic residues" evidence="1">
    <location>
        <begin position="415"/>
        <end position="424"/>
    </location>
</feature>
<sequence length="463" mass="50891">MNSMSPWLRFSRGWLVAQPRSFWFRLLSTRSSVEHIRVPCASSGDITVSLYNIAEHGATTPLVILIPPFSQPAERTPPPSCFQDHPTAVINYRWLEFKGNNGLGSPLHWPTPLHDINFGYSWIKDNLGAGTDLSNTPRAAYVYGSFLGATLAAALALTESYVPARGRSMTIRGLVAQNGIFNWTMFLPDHPIHAIKSITKRNKQAVSSRLLRALPERPPPPAEEEGVFTHLKHHMPALFSTPDNLFDPFASPCLFFHSPNLHVPDDFTTPLTATTNNPSSPLPSGFMSAVDALANHSSSSSPSTSLSTDHHPDSEPESVQALLEAAALRAKLLKPPRKGYLTYPPISFSSFSSTDPILRIPPTLLLYSTPQHHHLASSRQTIPRNSFAVQARELAGLMLRSVDMYELSGHGRYGRGRESSDDGNKGTALRGEEEDEGALRRMVEDCNPGDNDDDGGDRKTEVD</sequence>
<evidence type="ECO:0000256" key="1">
    <source>
        <dbReference type="SAM" id="MobiDB-lite"/>
    </source>
</evidence>
<dbReference type="Gene3D" id="3.40.50.1820">
    <property type="entry name" value="alpha/beta hydrolase"/>
    <property type="match status" value="1"/>
</dbReference>
<evidence type="ECO:0000313" key="2">
    <source>
        <dbReference type="EMBL" id="KAK4105274.1"/>
    </source>
</evidence>
<accession>A0AAN6QAN3</accession>
<dbReference type="AlphaFoldDB" id="A0AAN6QAN3"/>
<feature type="region of interest" description="Disordered" evidence="1">
    <location>
        <begin position="294"/>
        <end position="318"/>
    </location>
</feature>
<name>A0AAN6QAN3_9PEZI</name>
<keyword evidence="3" id="KW-1185">Reference proteome</keyword>
<evidence type="ECO:0000313" key="3">
    <source>
        <dbReference type="Proteomes" id="UP001305647"/>
    </source>
</evidence>
<dbReference type="Proteomes" id="UP001305647">
    <property type="component" value="Unassembled WGS sequence"/>
</dbReference>
<dbReference type="EMBL" id="MU863625">
    <property type="protein sequence ID" value="KAK4105274.1"/>
    <property type="molecule type" value="Genomic_DNA"/>
</dbReference>
<reference evidence="2" key="1">
    <citation type="journal article" date="2023" name="Mol. Phylogenet. Evol.">
        <title>Genome-scale phylogeny and comparative genomics of the fungal order Sordariales.</title>
        <authorList>
            <person name="Hensen N."/>
            <person name="Bonometti L."/>
            <person name="Westerberg I."/>
            <person name="Brannstrom I.O."/>
            <person name="Guillou S."/>
            <person name="Cros-Aarteil S."/>
            <person name="Calhoun S."/>
            <person name="Haridas S."/>
            <person name="Kuo A."/>
            <person name="Mondo S."/>
            <person name="Pangilinan J."/>
            <person name="Riley R."/>
            <person name="LaButti K."/>
            <person name="Andreopoulos B."/>
            <person name="Lipzen A."/>
            <person name="Chen C."/>
            <person name="Yan M."/>
            <person name="Daum C."/>
            <person name="Ng V."/>
            <person name="Clum A."/>
            <person name="Steindorff A."/>
            <person name="Ohm R.A."/>
            <person name="Martin F."/>
            <person name="Silar P."/>
            <person name="Natvig D.O."/>
            <person name="Lalanne C."/>
            <person name="Gautier V."/>
            <person name="Ament-Velasquez S.L."/>
            <person name="Kruys A."/>
            <person name="Hutchinson M.I."/>
            <person name="Powell A.J."/>
            <person name="Barry K."/>
            <person name="Miller A.N."/>
            <person name="Grigoriev I.V."/>
            <person name="Debuchy R."/>
            <person name="Gladieux P."/>
            <person name="Hiltunen Thoren M."/>
            <person name="Johannesson H."/>
        </authorList>
    </citation>
    <scope>NUCLEOTIDE SEQUENCE</scope>
    <source>
        <strain evidence="2">CBS 757.83</strain>
    </source>
</reference>
<protein>
    <submittedName>
        <fullName evidence="2">Uncharacterized protein</fullName>
    </submittedName>
</protein>
<dbReference type="SUPFAM" id="SSF53474">
    <property type="entry name" value="alpha/beta-Hydrolases"/>
    <property type="match status" value="1"/>
</dbReference>
<reference evidence="2" key="2">
    <citation type="submission" date="2023-05" db="EMBL/GenBank/DDBJ databases">
        <authorList>
            <consortium name="Lawrence Berkeley National Laboratory"/>
            <person name="Steindorff A."/>
            <person name="Hensen N."/>
            <person name="Bonometti L."/>
            <person name="Westerberg I."/>
            <person name="Brannstrom I.O."/>
            <person name="Guillou S."/>
            <person name="Cros-Aarteil S."/>
            <person name="Calhoun S."/>
            <person name="Haridas S."/>
            <person name="Kuo A."/>
            <person name="Mondo S."/>
            <person name="Pangilinan J."/>
            <person name="Riley R."/>
            <person name="Labutti K."/>
            <person name="Andreopoulos B."/>
            <person name="Lipzen A."/>
            <person name="Chen C."/>
            <person name="Yanf M."/>
            <person name="Daum C."/>
            <person name="Ng V."/>
            <person name="Clum A."/>
            <person name="Ohm R."/>
            <person name="Martin F."/>
            <person name="Silar P."/>
            <person name="Natvig D."/>
            <person name="Lalanne C."/>
            <person name="Gautier V."/>
            <person name="Ament-Velasquez S.L."/>
            <person name="Kruys A."/>
            <person name="Hutchinson M.I."/>
            <person name="Powell A.J."/>
            <person name="Barry K."/>
            <person name="Miller A.N."/>
            <person name="Grigoriev I.V."/>
            <person name="Debuchy R."/>
            <person name="Gladieux P."/>
            <person name="Thoren M.H."/>
            <person name="Johannesson H."/>
        </authorList>
    </citation>
    <scope>NUCLEOTIDE SEQUENCE</scope>
    <source>
        <strain evidence="2">CBS 757.83</strain>
    </source>
</reference>
<feature type="compositionally biased region" description="Low complexity" evidence="1">
    <location>
        <begin position="297"/>
        <end position="307"/>
    </location>
</feature>
<feature type="region of interest" description="Disordered" evidence="1">
    <location>
        <begin position="410"/>
        <end position="463"/>
    </location>
</feature>
<feature type="non-terminal residue" evidence="2">
    <location>
        <position position="463"/>
    </location>
</feature>
<proteinExistence type="predicted"/>